<organism evidence="1">
    <name type="scientific">Borrelia bissettiae</name>
    <name type="common">Borreliella bissettiae</name>
    <dbReference type="NCBI Taxonomy" id="64897"/>
    <lineage>
        <taxon>Bacteria</taxon>
        <taxon>Pseudomonadati</taxon>
        <taxon>Spirochaetota</taxon>
        <taxon>Spirochaetia</taxon>
        <taxon>Spirochaetales</taxon>
        <taxon>Borreliaceae</taxon>
        <taxon>Borreliella</taxon>
    </lineage>
</organism>
<proteinExistence type="predicted"/>
<feature type="non-terminal residue" evidence="1">
    <location>
        <position position="286"/>
    </location>
</feature>
<evidence type="ECO:0000313" key="1">
    <source>
        <dbReference type="EMBL" id="OJH15154.1"/>
    </source>
</evidence>
<comment type="caution">
    <text evidence="1">The sequence shown here is derived from an EMBL/GenBank/DDBJ whole genome shotgun (WGS) entry which is preliminary data.</text>
</comment>
<accession>A0A1L8ZBN7</accession>
<reference evidence="1" key="2">
    <citation type="submission" date="2015-07" db="EMBL/GenBank/DDBJ databases">
        <authorList>
            <person name="Noorani M."/>
        </authorList>
    </citation>
    <scope>NUCLEOTIDE SEQUENCE</scope>
    <source>
        <strain evidence="1">CO275</strain>
    </source>
</reference>
<sequence>KELKDMSYSQSDEAILGIKEFIDRQTEIIKDKSVFMLEDLSKKFDDKNNFVISKIEECDYKLKDFKVESEDILNNFKSDLNEFVESKLQIVSNIKSDNQKQIDDFLDRISKDILNKKDSINTEVDSKLSDWQSKLNEITVKIENLLSSGKVDLDLIDSEVTTKIKELKFSIESLESYYLEKIDEFRNQGAIYSDELLQDIMNHFNKETRELEENLSKKFASVLNNSEEFVKEVDSLLQDKRTDIASFQANIDITLDSLSVKFNDINKEINGKYNEVISNYRGYSEN</sequence>
<feature type="non-terminal residue" evidence="1">
    <location>
        <position position="1"/>
    </location>
</feature>
<reference evidence="1" key="1">
    <citation type="journal article" date="2015" name="Microbiology">
        <title>Similarities in murine infection and immune response to Borrelia bissettii and Borrelia burgdorferi sensu stricto.</title>
        <authorList>
            <person name="Leydet B.F.Jr."/>
            <person name="Liang F.T."/>
        </authorList>
    </citation>
    <scope>NUCLEOTIDE SEQUENCE [LARGE SCALE GENOMIC DNA]</scope>
    <source>
        <strain evidence="1">CO275</strain>
    </source>
</reference>
<protein>
    <submittedName>
        <fullName evidence="1">Uncharacterized protein</fullName>
    </submittedName>
</protein>
<gene>
    <name evidence="1" type="ORF">ER70_04330</name>
</gene>
<dbReference type="AlphaFoldDB" id="A0A1L8ZBN7"/>
<dbReference type="EMBL" id="JNBW01000214">
    <property type="protein sequence ID" value="OJH15154.1"/>
    <property type="molecule type" value="Genomic_DNA"/>
</dbReference>
<name>A0A1L8ZBN7_BORBI</name>